<reference evidence="2 3" key="1">
    <citation type="submission" date="2020-07" db="EMBL/GenBank/DDBJ databases">
        <title>Genomic Encyclopedia of Archaeal and Bacterial Type Strains, Phase II (KMG-II): from individual species to whole genera.</title>
        <authorList>
            <person name="Goeker M."/>
        </authorList>
    </citation>
    <scope>NUCLEOTIDE SEQUENCE [LARGE SCALE GENOMIC DNA]</scope>
    <source>
        <strain evidence="2 3">DSM 21226</strain>
    </source>
</reference>
<evidence type="ECO:0000313" key="3">
    <source>
        <dbReference type="Proteomes" id="UP000518288"/>
    </source>
</evidence>
<dbReference type="Pfam" id="PF00535">
    <property type="entry name" value="Glycos_transf_2"/>
    <property type="match status" value="1"/>
</dbReference>
<dbReference type="SUPFAM" id="SSF53448">
    <property type="entry name" value="Nucleotide-diphospho-sugar transferases"/>
    <property type="match status" value="1"/>
</dbReference>
<dbReference type="InterPro" id="IPR001173">
    <property type="entry name" value="Glyco_trans_2-like"/>
</dbReference>
<dbReference type="GO" id="GO:0016740">
    <property type="term" value="F:transferase activity"/>
    <property type="evidence" value="ECO:0007669"/>
    <property type="project" value="UniProtKB-KW"/>
</dbReference>
<dbReference type="Gene3D" id="3.90.550.10">
    <property type="entry name" value="Spore Coat Polysaccharide Biosynthesis Protein SpsA, Chain A"/>
    <property type="match status" value="1"/>
</dbReference>
<organism evidence="2 3">
    <name type="scientific">Sphaerotilus montanus</name>
    <dbReference type="NCBI Taxonomy" id="522889"/>
    <lineage>
        <taxon>Bacteria</taxon>
        <taxon>Pseudomonadati</taxon>
        <taxon>Pseudomonadota</taxon>
        <taxon>Betaproteobacteria</taxon>
        <taxon>Burkholderiales</taxon>
        <taxon>Sphaerotilaceae</taxon>
        <taxon>Sphaerotilus</taxon>
    </lineage>
</organism>
<protein>
    <submittedName>
        <fullName evidence="2">Glycosyltransferase involved in cell wall biosynthesis</fullName>
    </submittedName>
</protein>
<dbReference type="AlphaFoldDB" id="A0A7Y9QTL1"/>
<dbReference type="Proteomes" id="UP000518288">
    <property type="component" value="Unassembled WGS sequence"/>
</dbReference>
<dbReference type="PANTHER" id="PTHR43685">
    <property type="entry name" value="GLYCOSYLTRANSFERASE"/>
    <property type="match status" value="1"/>
</dbReference>
<dbReference type="InterPro" id="IPR050834">
    <property type="entry name" value="Glycosyltransf_2"/>
</dbReference>
<accession>A0A7Y9QTL1</accession>
<gene>
    <name evidence="2" type="ORF">BDD16_000027</name>
</gene>
<proteinExistence type="predicted"/>
<name>A0A7Y9QTL1_9BURK</name>
<dbReference type="EMBL" id="JACCFH010000001">
    <property type="protein sequence ID" value="NYG31041.1"/>
    <property type="molecule type" value="Genomic_DNA"/>
</dbReference>
<dbReference type="PANTHER" id="PTHR43685:SF2">
    <property type="entry name" value="GLYCOSYLTRANSFERASE 2-LIKE DOMAIN-CONTAINING PROTEIN"/>
    <property type="match status" value="1"/>
</dbReference>
<keyword evidence="3" id="KW-1185">Reference proteome</keyword>
<evidence type="ECO:0000313" key="2">
    <source>
        <dbReference type="EMBL" id="NYG31041.1"/>
    </source>
</evidence>
<dbReference type="CDD" id="cd00761">
    <property type="entry name" value="Glyco_tranf_GTA_type"/>
    <property type="match status" value="1"/>
</dbReference>
<feature type="domain" description="Glycosyltransferase 2-like" evidence="1">
    <location>
        <begin position="2"/>
        <end position="83"/>
    </location>
</feature>
<evidence type="ECO:0000259" key="1">
    <source>
        <dbReference type="Pfam" id="PF00535"/>
    </source>
</evidence>
<comment type="caution">
    <text evidence="2">The sequence shown here is derived from an EMBL/GenBank/DDBJ whole genome shotgun (WGS) entry which is preliminary data.</text>
</comment>
<sequence>MQSHQDWELIVVDDGSTDGTRARIESLDPRIRYIEQSNQGVYVARNTGLRAARGRFVTFMDSDDEWLPHFLALTTAFLNAHPDRHWVTTEFVEDLGDGSPPILHDRHDIGVLYDGFARAIRSRALLLPTGVKDDYLRVYDRKRIVGAWGRAIVESLGRPDAMVYEGMLFQHMRWGYLNWLPVTMCRREAIAQIGPFATRTRSAADYHFLARLAREFPASMIAVPSAIKYERAAGNQPLAQAHLATGSGAYRFEVNKLGFFDELFAGPDCTDEETLRLRRHYCLAAGHRALALGLRQDAIGYLRQAAAWQRGLWVAWPRLALARLVPGDAAAGRLYSGWIRGTDVLRRLLTGRLSPATALRKALRRVLKPSAPLHQMQGEGQTVTDAALDSFQQSRAR</sequence>
<keyword evidence="2" id="KW-0808">Transferase</keyword>
<dbReference type="InterPro" id="IPR029044">
    <property type="entry name" value="Nucleotide-diphossugar_trans"/>
</dbReference>